<dbReference type="Proteomes" id="UP001642464">
    <property type="component" value="Unassembled WGS sequence"/>
</dbReference>
<protein>
    <recommendedName>
        <fullName evidence="5">Pseudouridine synthase I TruA alpha/beta domain-containing protein</fullName>
    </recommendedName>
</protein>
<sequence>PPDIRCFSAKKVPNSFDAKHACSWREYEYILPTELAKPHQACAESESTPEELAARLQRIMQRFEGCHSFHNFTRLKASDCIPRAERQGDDAKGNGKGVKVTKGKGKGKEKKGKGKKRKAEVLENPEQALEDPKQALEDPGQEEVDVREPFRDDEPVEEASEAKHPSPDSDAGKGTAVEPTKGPWVEVCSKDSNGWRHRPAHVLKHTQSTMHMMTVEPALGGKLLRIVLRGQFFLYNQIRLMVGTAVAILAGVLPDDLLEAALVLTTEMHMPMAPATGLLLRTAGFSRLDTRVSQRHYPQLILVRLEHHPMGRPNQAGSCAMDLHQAEECMLPADGFVLMNEKASIAALDFVRQVEEDMDLQWKESKESESWRSKLAFLKPPTGMVVDELREMKEKVSRENAEARLSQDAKDAKRREAQLESLGEKSSTGLLPRRFAAACMVRFRLVPGWRLNNIQASLAARMRKWHQEPVTKPEKMSMPPQTQELLEYCEAVGIEELANEGAKL</sequence>
<evidence type="ECO:0000313" key="7">
    <source>
        <dbReference type="Proteomes" id="UP001642464"/>
    </source>
</evidence>
<feature type="compositionally biased region" description="Basic and acidic residues" evidence="4">
    <location>
        <begin position="160"/>
        <end position="171"/>
    </location>
</feature>
<evidence type="ECO:0000256" key="3">
    <source>
        <dbReference type="ARBA" id="ARBA00023235"/>
    </source>
</evidence>
<comment type="caution">
    <text evidence="6">The sequence shown here is derived from an EMBL/GenBank/DDBJ whole genome shotgun (WGS) entry which is preliminary data.</text>
</comment>
<evidence type="ECO:0000256" key="1">
    <source>
        <dbReference type="ARBA" id="ARBA00009375"/>
    </source>
</evidence>
<feature type="compositionally biased region" description="Basic and acidic residues" evidence="4">
    <location>
        <begin position="397"/>
        <end position="418"/>
    </location>
</feature>
<feature type="region of interest" description="Disordered" evidence="4">
    <location>
        <begin position="397"/>
        <end position="423"/>
    </location>
</feature>
<dbReference type="PANTHER" id="PTHR11142">
    <property type="entry name" value="PSEUDOURIDYLATE SYNTHASE"/>
    <property type="match status" value="1"/>
</dbReference>
<dbReference type="EMBL" id="CAXAMM010012969">
    <property type="protein sequence ID" value="CAK9030130.1"/>
    <property type="molecule type" value="Genomic_DNA"/>
</dbReference>
<reference evidence="6 7" key="1">
    <citation type="submission" date="2024-02" db="EMBL/GenBank/DDBJ databases">
        <authorList>
            <person name="Chen Y."/>
            <person name="Shah S."/>
            <person name="Dougan E. K."/>
            <person name="Thang M."/>
            <person name="Chan C."/>
        </authorList>
    </citation>
    <scope>NUCLEOTIDE SEQUENCE [LARGE SCALE GENOMIC DNA]</scope>
</reference>
<comment type="similarity">
    <text evidence="1">Belongs to the tRNA pseudouridine synthase TruA family.</text>
</comment>
<dbReference type="InterPro" id="IPR001406">
    <property type="entry name" value="PsdUridine_synth_TruA"/>
</dbReference>
<dbReference type="SUPFAM" id="SSF55120">
    <property type="entry name" value="Pseudouridine synthase"/>
    <property type="match status" value="2"/>
</dbReference>
<accession>A0ABP0KTC9</accession>
<keyword evidence="2" id="KW-0819">tRNA processing</keyword>
<feature type="compositionally biased region" description="Basic residues" evidence="4">
    <location>
        <begin position="99"/>
        <end position="118"/>
    </location>
</feature>
<dbReference type="PANTHER" id="PTHR11142:SF9">
    <property type="entry name" value="TRNA PSEUDOURIDINE SYNTHASE-RELATED"/>
    <property type="match status" value="1"/>
</dbReference>
<dbReference type="InterPro" id="IPR020097">
    <property type="entry name" value="PsdUridine_synth_TruA_a/b_dom"/>
</dbReference>
<keyword evidence="3" id="KW-0413">Isomerase</keyword>
<dbReference type="InterPro" id="IPR020103">
    <property type="entry name" value="PsdUridine_synth_cat_dom_sf"/>
</dbReference>
<feature type="region of interest" description="Disordered" evidence="4">
    <location>
        <begin position="85"/>
        <end position="184"/>
    </location>
</feature>
<dbReference type="Gene3D" id="3.30.70.660">
    <property type="entry name" value="Pseudouridine synthase I, catalytic domain, C-terminal subdomain"/>
    <property type="match status" value="2"/>
</dbReference>
<evidence type="ECO:0000259" key="5">
    <source>
        <dbReference type="Pfam" id="PF01416"/>
    </source>
</evidence>
<organism evidence="6 7">
    <name type="scientific">Durusdinium trenchii</name>
    <dbReference type="NCBI Taxonomy" id="1381693"/>
    <lineage>
        <taxon>Eukaryota</taxon>
        <taxon>Sar</taxon>
        <taxon>Alveolata</taxon>
        <taxon>Dinophyceae</taxon>
        <taxon>Suessiales</taxon>
        <taxon>Symbiodiniaceae</taxon>
        <taxon>Durusdinium</taxon>
    </lineage>
</organism>
<feature type="domain" description="Pseudouridine synthase I TruA alpha/beta" evidence="5">
    <location>
        <begin position="191"/>
        <end position="285"/>
    </location>
</feature>
<feature type="compositionally biased region" description="Basic and acidic residues" evidence="4">
    <location>
        <begin position="144"/>
        <end position="153"/>
    </location>
</feature>
<dbReference type="Pfam" id="PF01416">
    <property type="entry name" value="PseudoU_synth_1"/>
    <property type="match status" value="1"/>
</dbReference>
<gene>
    <name evidence="6" type="ORF">SCF082_LOCUS19088</name>
</gene>
<evidence type="ECO:0000256" key="4">
    <source>
        <dbReference type="SAM" id="MobiDB-lite"/>
    </source>
</evidence>
<evidence type="ECO:0000256" key="2">
    <source>
        <dbReference type="ARBA" id="ARBA00022694"/>
    </source>
</evidence>
<keyword evidence="7" id="KW-1185">Reference proteome</keyword>
<proteinExistence type="inferred from homology"/>
<feature type="non-terminal residue" evidence="6">
    <location>
        <position position="1"/>
    </location>
</feature>
<evidence type="ECO:0000313" key="6">
    <source>
        <dbReference type="EMBL" id="CAK9030130.1"/>
    </source>
</evidence>
<name>A0ABP0KTC9_9DINO</name>
<dbReference type="InterPro" id="IPR020095">
    <property type="entry name" value="PsdUridine_synth_TruA_C"/>
</dbReference>